<accession>A0A813RIY4</accession>
<name>A0A813RIY4_ADIRI</name>
<evidence type="ECO:0000256" key="1">
    <source>
        <dbReference type="ARBA" id="ARBA00009865"/>
    </source>
</evidence>
<evidence type="ECO:0000313" key="10">
    <source>
        <dbReference type="EMBL" id="CAF0782706.1"/>
    </source>
</evidence>
<dbReference type="EMBL" id="CAJNOJ010000010">
    <property type="protein sequence ID" value="CAF0782706.1"/>
    <property type="molecule type" value="Genomic_DNA"/>
</dbReference>
<dbReference type="PANTHER" id="PTHR43772:SF2">
    <property type="entry name" value="PUTATIVE (AFU_ORTHOLOGUE AFUA_2G04480)-RELATED"/>
    <property type="match status" value="1"/>
</dbReference>
<keyword evidence="8" id="KW-0472">Membrane</keyword>
<evidence type="ECO:0000313" key="11">
    <source>
        <dbReference type="Proteomes" id="UP000663852"/>
    </source>
</evidence>
<dbReference type="Proteomes" id="UP000663852">
    <property type="component" value="Unassembled WGS sequence"/>
</dbReference>
<evidence type="ECO:0000256" key="4">
    <source>
        <dbReference type="ARBA" id="ARBA00023295"/>
    </source>
</evidence>
<keyword evidence="8" id="KW-1133">Transmembrane helix</keyword>
<protein>
    <submittedName>
        <fullName evidence="10">Uncharacterized protein</fullName>
    </submittedName>
</protein>
<dbReference type="InterPro" id="IPR006710">
    <property type="entry name" value="Glyco_hydro_43"/>
</dbReference>
<evidence type="ECO:0000256" key="9">
    <source>
        <dbReference type="SAM" id="SignalP"/>
    </source>
</evidence>
<evidence type="ECO:0000256" key="5">
    <source>
        <dbReference type="PIRSR" id="PIRSR606710-1"/>
    </source>
</evidence>
<proteinExistence type="inferred from homology"/>
<dbReference type="SUPFAM" id="SSF75005">
    <property type="entry name" value="Arabinanase/levansucrase/invertase"/>
    <property type="match status" value="1"/>
</dbReference>
<dbReference type="AlphaFoldDB" id="A0A813RIY4"/>
<feature type="chain" id="PRO_5032332084" evidence="9">
    <location>
        <begin position="23"/>
        <end position="371"/>
    </location>
</feature>
<reference evidence="10" key="1">
    <citation type="submission" date="2021-02" db="EMBL/GenBank/DDBJ databases">
        <authorList>
            <person name="Nowell W R."/>
        </authorList>
    </citation>
    <scope>NUCLEOTIDE SEQUENCE</scope>
</reference>
<evidence type="ECO:0000256" key="6">
    <source>
        <dbReference type="PIRSR" id="PIRSR606710-2"/>
    </source>
</evidence>
<keyword evidence="8" id="KW-0812">Transmembrane</keyword>
<feature type="signal peptide" evidence="9">
    <location>
        <begin position="1"/>
        <end position="22"/>
    </location>
</feature>
<dbReference type="GO" id="GO:0005975">
    <property type="term" value="P:carbohydrate metabolic process"/>
    <property type="evidence" value="ECO:0007669"/>
    <property type="project" value="InterPro"/>
</dbReference>
<keyword evidence="4 7" id="KW-0326">Glycosidase</keyword>
<sequence>MLRKIQNSFIILSTTILFYVNSIRIPEGVSEYPTAPIWSNYLADPFAFQSNGMYYMIGTAPISVKDNFTFPALVSNDSATWKYASHILHITKQAGQPDAYWAPEIAEKDNIYYLFYSAGFDDKKHRLRVATSTSPLGPYEDDDAIELTDVSKLPFAIDPHPFRDQQDGQWYLFYSQDFLDTDDGYRVGTGIVVDRLLDNMTRLAGNKTVVLRAKHDWQLFEANRSIYDHIYDWYTLEGAAVWQQEPNVYVCFYSGSNWKTPTYGVDYGIAESPMGPYSEDSTDHPRITRSVNGSIIGPGHNSIIRGADNLTTYIVYHGWNEARTIRSPYISKLTWKTQIPINSSSGQDVLHLALVFLGFVIFILLIFHHAL</sequence>
<comment type="caution">
    <text evidence="10">The sequence shown here is derived from an EMBL/GenBank/DDBJ whole genome shotgun (WGS) entry which is preliminary data.</text>
</comment>
<evidence type="ECO:0000256" key="7">
    <source>
        <dbReference type="RuleBase" id="RU361187"/>
    </source>
</evidence>
<gene>
    <name evidence="10" type="ORF">EDS130_LOCUS3920</name>
</gene>
<dbReference type="InterPro" id="IPR052176">
    <property type="entry name" value="Glycosyl_Hydrlase_43_Enz"/>
</dbReference>
<dbReference type="PANTHER" id="PTHR43772">
    <property type="entry name" value="ENDO-1,4-BETA-XYLANASE"/>
    <property type="match status" value="1"/>
</dbReference>
<dbReference type="GO" id="GO:0004553">
    <property type="term" value="F:hydrolase activity, hydrolyzing O-glycosyl compounds"/>
    <property type="evidence" value="ECO:0007669"/>
    <property type="project" value="InterPro"/>
</dbReference>
<keyword evidence="3" id="KW-0119">Carbohydrate metabolism</keyword>
<feature type="site" description="Important for catalytic activity, responsible for pKa modulation of the active site Glu and correct orientation of both the proton donor and substrate" evidence="6">
    <location>
        <position position="158"/>
    </location>
</feature>
<dbReference type="CDD" id="cd08991">
    <property type="entry name" value="GH43_HoAraf43-like"/>
    <property type="match status" value="1"/>
</dbReference>
<keyword evidence="9" id="KW-0732">Signal</keyword>
<evidence type="ECO:0000256" key="2">
    <source>
        <dbReference type="ARBA" id="ARBA00022801"/>
    </source>
</evidence>
<organism evidence="10 11">
    <name type="scientific">Adineta ricciae</name>
    <name type="common">Rotifer</name>
    <dbReference type="NCBI Taxonomy" id="249248"/>
    <lineage>
        <taxon>Eukaryota</taxon>
        <taxon>Metazoa</taxon>
        <taxon>Spiralia</taxon>
        <taxon>Gnathifera</taxon>
        <taxon>Rotifera</taxon>
        <taxon>Eurotatoria</taxon>
        <taxon>Bdelloidea</taxon>
        <taxon>Adinetida</taxon>
        <taxon>Adinetidae</taxon>
        <taxon>Adineta</taxon>
    </lineage>
</organism>
<dbReference type="OrthoDB" id="5211809at2759"/>
<evidence type="ECO:0000256" key="3">
    <source>
        <dbReference type="ARBA" id="ARBA00023277"/>
    </source>
</evidence>
<dbReference type="InterPro" id="IPR023296">
    <property type="entry name" value="Glyco_hydro_beta-prop_sf"/>
</dbReference>
<dbReference type="Gene3D" id="2.115.10.20">
    <property type="entry name" value="Glycosyl hydrolase domain, family 43"/>
    <property type="match status" value="1"/>
</dbReference>
<feature type="transmembrane region" description="Helical" evidence="8">
    <location>
        <begin position="349"/>
        <end position="367"/>
    </location>
</feature>
<dbReference type="Pfam" id="PF04616">
    <property type="entry name" value="Glyco_hydro_43"/>
    <property type="match status" value="1"/>
</dbReference>
<keyword evidence="2 7" id="KW-0378">Hydrolase</keyword>
<comment type="similarity">
    <text evidence="1 7">Belongs to the glycosyl hydrolase 43 family.</text>
</comment>
<feature type="active site" description="Proton donor" evidence="5">
    <location>
        <position position="237"/>
    </location>
</feature>
<feature type="active site" description="Proton acceptor" evidence="5">
    <location>
        <position position="44"/>
    </location>
</feature>
<evidence type="ECO:0000256" key="8">
    <source>
        <dbReference type="SAM" id="Phobius"/>
    </source>
</evidence>